<dbReference type="Proteomes" id="UP000076796">
    <property type="component" value="Unassembled WGS sequence"/>
</dbReference>
<organism evidence="2 3">
    <name type="scientific">Paenibacillus glucanolyticus</name>
    <dbReference type="NCBI Taxonomy" id="59843"/>
    <lineage>
        <taxon>Bacteria</taxon>
        <taxon>Bacillati</taxon>
        <taxon>Bacillota</taxon>
        <taxon>Bacilli</taxon>
        <taxon>Bacillales</taxon>
        <taxon>Paenibacillaceae</taxon>
        <taxon>Paenibacillus</taxon>
    </lineage>
</organism>
<accession>A0A163GUB5</accession>
<keyword evidence="1" id="KW-0472">Membrane</keyword>
<keyword evidence="1" id="KW-0812">Transmembrane</keyword>
<evidence type="ECO:0008006" key="4">
    <source>
        <dbReference type="Google" id="ProtNLM"/>
    </source>
</evidence>
<dbReference type="PROSITE" id="PS51257">
    <property type="entry name" value="PROKAR_LIPOPROTEIN"/>
    <property type="match status" value="1"/>
</dbReference>
<dbReference type="OrthoDB" id="5518625at2"/>
<reference evidence="2" key="1">
    <citation type="journal article" date="2016" name="Genome Announc.">
        <title>Draft genomes of two strains of Paenibacillus glucanolyticus with capability to degrade lignocellulose.</title>
        <authorList>
            <person name="Mathews S.L."/>
            <person name="Pawlak J."/>
            <person name="Grunden A.M."/>
        </authorList>
    </citation>
    <scope>NUCLEOTIDE SEQUENCE [LARGE SCALE GENOMIC DNA]</scope>
    <source>
        <strain evidence="2">SLM1</strain>
    </source>
</reference>
<gene>
    <name evidence="2" type="ORF">AWU65_04025</name>
</gene>
<sequence length="98" mass="10900">MKEKVSQVATVFSAFVMAGCCLGPLILIPLGLTGFAGAIAFYSLKYRLLFSIVTIVLLAYSFYMVYGRKGKRKSSVIGLWITTFLVFTMFLFLFSVES</sequence>
<evidence type="ECO:0000313" key="2">
    <source>
        <dbReference type="EMBL" id="KZS45157.1"/>
    </source>
</evidence>
<dbReference type="GeneID" id="300401922"/>
<feature type="transmembrane region" description="Helical" evidence="1">
    <location>
        <begin position="48"/>
        <end position="65"/>
    </location>
</feature>
<feature type="transmembrane region" description="Helical" evidence="1">
    <location>
        <begin position="12"/>
        <end position="42"/>
    </location>
</feature>
<name>A0A163GUB5_9BACL</name>
<dbReference type="NCBIfam" id="NF033560">
    <property type="entry name" value="merT_RC607"/>
    <property type="match status" value="1"/>
</dbReference>
<dbReference type="RefSeq" id="WP_000660891.1">
    <property type="nucleotide sequence ID" value="NZ_LWMH01000001.1"/>
</dbReference>
<proteinExistence type="predicted"/>
<evidence type="ECO:0000256" key="1">
    <source>
        <dbReference type="SAM" id="Phobius"/>
    </source>
</evidence>
<comment type="caution">
    <text evidence="2">The sequence shown here is derived from an EMBL/GenBank/DDBJ whole genome shotgun (WGS) entry which is preliminary data.</text>
</comment>
<keyword evidence="3" id="KW-1185">Reference proteome</keyword>
<dbReference type="EMBL" id="LWMH01000001">
    <property type="protein sequence ID" value="KZS45157.1"/>
    <property type="molecule type" value="Genomic_DNA"/>
</dbReference>
<evidence type="ECO:0000313" key="3">
    <source>
        <dbReference type="Proteomes" id="UP000076796"/>
    </source>
</evidence>
<feature type="transmembrane region" description="Helical" evidence="1">
    <location>
        <begin position="77"/>
        <end position="96"/>
    </location>
</feature>
<protein>
    <recommendedName>
        <fullName evidence="4">Mercuric transport protein MerT</fullName>
    </recommendedName>
</protein>
<keyword evidence="1" id="KW-1133">Transmembrane helix</keyword>
<dbReference type="AlphaFoldDB" id="A0A163GUB5"/>